<dbReference type="EMBL" id="CAJNJQ010006520">
    <property type="protein sequence ID" value="CAE7230353.1"/>
    <property type="molecule type" value="Genomic_DNA"/>
</dbReference>
<dbReference type="Proteomes" id="UP000663827">
    <property type="component" value="Unassembled WGS sequence"/>
</dbReference>
<keyword evidence="2" id="KW-0539">Nucleus</keyword>
<evidence type="ECO:0000256" key="1">
    <source>
        <dbReference type="ARBA" id="ARBA00006781"/>
    </source>
</evidence>
<evidence type="ECO:0000313" key="4">
    <source>
        <dbReference type="EMBL" id="CAE6491157.1"/>
    </source>
</evidence>
<protein>
    <recommendedName>
        <fullName evidence="2">Protein BCP1</fullName>
    </recommendedName>
</protein>
<dbReference type="Proteomes" id="UP000663850">
    <property type="component" value="Unassembled WGS sequence"/>
</dbReference>
<dbReference type="InterPro" id="IPR025602">
    <property type="entry name" value="BCP1_family"/>
</dbReference>
<dbReference type="AlphaFoldDB" id="A0A8H3ECN4"/>
<keyword evidence="2" id="KW-0653">Protein transport</keyword>
<dbReference type="GO" id="GO:0015031">
    <property type="term" value="P:protein transport"/>
    <property type="evidence" value="ECO:0007669"/>
    <property type="project" value="UniProtKB-KW"/>
</dbReference>
<evidence type="ECO:0000256" key="3">
    <source>
        <dbReference type="SAM" id="MobiDB-lite"/>
    </source>
</evidence>
<evidence type="ECO:0000313" key="6">
    <source>
        <dbReference type="Proteomes" id="UP000663827"/>
    </source>
</evidence>
<feature type="region of interest" description="Disordered" evidence="3">
    <location>
        <begin position="1"/>
        <end position="24"/>
    </location>
</feature>
<keyword evidence="2" id="KW-0813">Transport</keyword>
<dbReference type="PANTHER" id="PTHR13261:SF0">
    <property type="entry name" value="BRCA2 AND CDKN1A-INTERACTING PROTEIN"/>
    <property type="match status" value="1"/>
</dbReference>
<comment type="subcellular location">
    <subcellularLocation>
        <location evidence="2">Nucleus</location>
    </subcellularLocation>
</comment>
<dbReference type="Pfam" id="PF13862">
    <property type="entry name" value="BCCIP"/>
    <property type="match status" value="1"/>
</dbReference>
<evidence type="ECO:0000313" key="5">
    <source>
        <dbReference type="EMBL" id="CAE7230353.1"/>
    </source>
</evidence>
<name>A0A8H3ECN4_9AGAM</name>
<comment type="caution">
    <text evidence="5">The sequence shown here is derived from an EMBL/GenBank/DDBJ whole genome shotgun (WGS) entry which is preliminary data.</text>
</comment>
<accession>A0A8H3ECN4</accession>
<dbReference type="PIRSF" id="PIRSF028983">
    <property type="entry name" value="BCP1"/>
    <property type="match status" value="1"/>
</dbReference>
<sequence length="294" mass="32791">MSSNKRKNQSDSDSEGDTKVGYPNLRNPVAHYSKELVDVDFEFFGPTQIDYLALKRLLNQLFSADAGEFKVEKLAELILEQPGIGSTVKTDGIDSDPYAILTVLNMNVHKASQLQTSDPIEGYLLEKVPKASPAGIILGNILSPHALSAPSGHTGLVISERLINMPPQIMPPMYRMLWDELENAANQNEPYRFDNYVLVSRCFRFDDNEESATGASQPIKKQKRKGGILRSYHAEDEHIETVVSAKAEYEYTNRIEREEHSFGVDVAGRVMIFPQSKLATLASLIDEGFPAERS</sequence>
<organism evidence="5 6">
    <name type="scientific">Rhizoctonia solani</name>
    <dbReference type="NCBI Taxonomy" id="456999"/>
    <lineage>
        <taxon>Eukaryota</taxon>
        <taxon>Fungi</taxon>
        <taxon>Dikarya</taxon>
        <taxon>Basidiomycota</taxon>
        <taxon>Agaricomycotina</taxon>
        <taxon>Agaricomycetes</taxon>
        <taxon>Cantharellales</taxon>
        <taxon>Ceratobasidiaceae</taxon>
        <taxon>Rhizoctonia</taxon>
    </lineage>
</organism>
<reference evidence="5" key="1">
    <citation type="submission" date="2021-01" db="EMBL/GenBank/DDBJ databases">
        <authorList>
            <person name="Kaushik A."/>
        </authorList>
    </citation>
    <scope>NUCLEOTIDE SEQUENCE</scope>
    <source>
        <strain evidence="5">AG5</strain>
        <strain evidence="4">Type strain: AG8-Rh-89/</strain>
    </source>
</reference>
<proteinExistence type="inferred from homology"/>
<evidence type="ECO:0000256" key="2">
    <source>
        <dbReference type="PIRNR" id="PIRNR028983"/>
    </source>
</evidence>
<comment type="function">
    <text evidence="2">Involved in nuclear export, actin cytoskeleton organization and vesicular transport.</text>
</comment>
<dbReference type="PANTHER" id="PTHR13261">
    <property type="entry name" value="BRCA2 AND CDKN1A INTERACTING PROTEIN"/>
    <property type="match status" value="1"/>
</dbReference>
<gene>
    <name evidence="5" type="ORF">RDB_LOCUS184819</name>
    <name evidence="4" type="ORF">RDB_LOCUS84535</name>
</gene>
<comment type="similarity">
    <text evidence="1 2">Belongs to the BCP1 family.</text>
</comment>
<dbReference type="EMBL" id="CAJMWZ010004538">
    <property type="protein sequence ID" value="CAE6491157.1"/>
    <property type="molecule type" value="Genomic_DNA"/>
</dbReference>
<dbReference type="GO" id="GO:0005634">
    <property type="term" value="C:nucleus"/>
    <property type="evidence" value="ECO:0007669"/>
    <property type="project" value="UniProtKB-SubCell"/>
</dbReference>